<comment type="caution">
    <text evidence="1">The sequence shown here is derived from an EMBL/GenBank/DDBJ whole genome shotgun (WGS) entry which is preliminary data.</text>
</comment>
<evidence type="ECO:0000313" key="2">
    <source>
        <dbReference type="Proteomes" id="UP000604046"/>
    </source>
</evidence>
<accession>A0A812J8I6</accession>
<protein>
    <submittedName>
        <fullName evidence="1">F25B4.6 protein</fullName>
    </submittedName>
</protein>
<dbReference type="Proteomes" id="UP000604046">
    <property type="component" value="Unassembled WGS sequence"/>
</dbReference>
<reference evidence="1" key="1">
    <citation type="submission" date="2021-02" db="EMBL/GenBank/DDBJ databases">
        <authorList>
            <person name="Dougan E. K."/>
            <person name="Rhodes N."/>
            <person name="Thang M."/>
            <person name="Chan C."/>
        </authorList>
    </citation>
    <scope>NUCLEOTIDE SEQUENCE</scope>
</reference>
<gene>
    <name evidence="1" type="primary">F25B4.6</name>
    <name evidence="1" type="ORF">SNAT2548_LOCUS5487</name>
</gene>
<proteinExistence type="predicted"/>
<keyword evidence="2" id="KW-1185">Reference proteome</keyword>
<evidence type="ECO:0000313" key="1">
    <source>
        <dbReference type="EMBL" id="CAE7196540.1"/>
    </source>
</evidence>
<dbReference type="EMBL" id="CAJNDS010000349">
    <property type="protein sequence ID" value="CAE7196540.1"/>
    <property type="molecule type" value="Genomic_DNA"/>
</dbReference>
<organism evidence="1 2">
    <name type="scientific">Symbiodinium natans</name>
    <dbReference type="NCBI Taxonomy" id="878477"/>
    <lineage>
        <taxon>Eukaryota</taxon>
        <taxon>Sar</taxon>
        <taxon>Alveolata</taxon>
        <taxon>Dinophyceae</taxon>
        <taxon>Suessiales</taxon>
        <taxon>Symbiodiniaceae</taxon>
        <taxon>Symbiodinium</taxon>
    </lineage>
</organism>
<name>A0A812J8I6_9DINO</name>
<sequence length="1863" mass="205078">MSSLEKSPERPDANGSGHVIFETHRGSFDRLGDDFPQNHGSFTEELDAIDEFQVPSPSSFFQDKHDGSEGVSANSRAREAIWYEQVADTPSECQDDLVHEPTPKARKTMATQSKESSQLPLPVSQALYEEKRKPIMKFPWEQGFGAAVFQGPRHNLQYPFALSFLGRAESTADLVAHRDGSAGAFEWVVQNQQRAKRLYATRMAKSDDQLRLAALTRLRNIILFEPSDSKLGRSLLEASGCIIPAPKLASILSDVYASKATATLCKRSCDFMRFSVWQVQSNGGRPLAPTEQHMYDYICHLRDQKAAPTAAGAFVSSWRFMHFTAVTNSTDCISPRVEGGAHNCYMEKRPLQQAPALKVWLVKSLEKAVFDGSVIHSIIAGFCLFCLFSCARWSDAAKARSLSIDVSGSVFLIEALMLGHKTAKKQADRRTLMPLIALGHTFSSQPWAEAWLKSRRIAGLEDEHLLMPACDEMAECFLERHMTAAEGGAWLQEILSSRHPDFQDIKLYTTHSLKATPLSWATKSNHFTDEAMPVTYGRDVMAPVLGKLQHLVHQIRQGDFDPDASRASRVAQIAADLTREDAAKALQRFDESEVSDVDLEDHDDLQHQSCLVPASTEGLKEPEIGKYVQHCISSIVHAVSASPATLKCGRPLSHNYYAISYDPHEPRDFILCEQCRGTRSLGESVCLPHLQPAEAARVEAANAVYRTCVSCLHQAWLLGATVSIENPDTAWTWAALALLVKQFAAEHSCPGFADWYFGLEDIRFDMCMHGGDRPKATRFRATPSIFSSLAIRCDQSHAHRPWSVQKEGHRWLFDTAAAAQYPSLLCQRTVDAISAGLAPQFLQETTQAFRLSSLASIGVQKPRHVALIPEFKAKVWASEPPDPDAKPLPHVTCSQCSQSQAQDLGAPCWPVPLMSPEGLPCPCLLSSPPHERLAWSLVQSGEASRDDLTTLCHLLPSDPASRRNRQAEGVAWTCGAYTFSGDVGLHRSVRTSPWTCLVLAAVVSHFAPGAMCTSIAVFCDMASPVHCDRLNDHRFFNVLVPLSDFQDGDVWVSSSSGVHPAPDGSGVMGELIPVSAGPCLLRTSVPHAVMPWRGSRIVLAAFVVSSWPRLPPKDLASLQQLHFPWPSLHCSASNAAWEEGVGGLIYKAANSVKPQAWGVYYTPEEHLGCAINLPHPIDKACSVPDILRRAVFDLATVGCKEMHKRRLAKLEEIKDRASYRQMQEGHPITKGKRLALFRELLVESGFPDLSVCDFMEEGVSLVGAEPDSPLFSIRPKPMTMTPEQLDSQSVWRRRALLSSPPQQLEPEELMMLNDETEAECKAGFLEGPFGSEAEVSSRLGTDQWSPSQRFLLLQGEDQKPRVIDNLRDSGVNAAFGSSSYLSMHDCDFVTSLCLFVSKVWANRSEVSVTLETGEVLRGPWHSDFADSKCEWVGRCFDLSKAYKQVPIKDAMPSRTGSWAFYLARGLPFGGSGSVFSFCKVSKAIWHLAVTQLSIITSVYVDDFPTLEVGPLASSTTHVFSDLLDILGWAHATSGKKAVDFQQKWCALGAQFDVSRLHEGSVQVSNKPGRLERILSMAETMEAPEANVKQTAESLHGLLNFAGGFVLGHAFKPVAKLYSALAVSPSSAEPESLRESRMLLQSVVQTCKPRVFSIHSPGAPLVLYTDGSFEKGKGSWGCLLVDPASGRKAVLHGHVPNRIISYWARVAGQQVICEIELLAVVCARWAFGGAFKSRLGFVFVDNESARMTLIKRCSPALAMFRLIAAMSAIDAVHSFGAWYERVPSKSNPADPPSRGLISAICEKLSACDEGCFEIPPELEKFILSDTFEKSLLDDLVSAYQRRAQQHDMKGGNEMLLSNSGQVRG</sequence>